<keyword evidence="1" id="KW-1133">Transmembrane helix</keyword>
<gene>
    <name evidence="2" type="ORF">NA56DRAFT_711300</name>
</gene>
<evidence type="ECO:0000256" key="1">
    <source>
        <dbReference type="SAM" id="Phobius"/>
    </source>
</evidence>
<dbReference type="Proteomes" id="UP000235672">
    <property type="component" value="Unassembled WGS sequence"/>
</dbReference>
<reference evidence="2 3" key="1">
    <citation type="submission" date="2016-05" db="EMBL/GenBank/DDBJ databases">
        <title>A degradative enzymes factory behind the ericoid mycorrhizal symbiosis.</title>
        <authorList>
            <consortium name="DOE Joint Genome Institute"/>
            <person name="Martino E."/>
            <person name="Morin E."/>
            <person name="Grelet G."/>
            <person name="Kuo A."/>
            <person name="Kohler A."/>
            <person name="Daghino S."/>
            <person name="Barry K."/>
            <person name="Choi C."/>
            <person name="Cichocki N."/>
            <person name="Clum A."/>
            <person name="Copeland A."/>
            <person name="Hainaut M."/>
            <person name="Haridas S."/>
            <person name="Labutti K."/>
            <person name="Lindquist E."/>
            <person name="Lipzen A."/>
            <person name="Khouja H.-R."/>
            <person name="Murat C."/>
            <person name="Ohm R."/>
            <person name="Olson A."/>
            <person name="Spatafora J."/>
            <person name="Veneault-Fourrey C."/>
            <person name="Henrissat B."/>
            <person name="Grigoriev I."/>
            <person name="Martin F."/>
            <person name="Perotto S."/>
        </authorList>
    </citation>
    <scope>NUCLEOTIDE SEQUENCE [LARGE SCALE GENOMIC DNA]</scope>
    <source>
        <strain evidence="2 3">UAMH 7357</strain>
    </source>
</reference>
<protein>
    <submittedName>
        <fullName evidence="2">Uncharacterized protein</fullName>
    </submittedName>
</protein>
<evidence type="ECO:0000313" key="3">
    <source>
        <dbReference type="Proteomes" id="UP000235672"/>
    </source>
</evidence>
<dbReference type="OrthoDB" id="3445303at2759"/>
<keyword evidence="1" id="KW-0812">Transmembrane</keyword>
<organism evidence="2 3">
    <name type="scientific">Hyaloscypha hepaticicola</name>
    <dbReference type="NCBI Taxonomy" id="2082293"/>
    <lineage>
        <taxon>Eukaryota</taxon>
        <taxon>Fungi</taxon>
        <taxon>Dikarya</taxon>
        <taxon>Ascomycota</taxon>
        <taxon>Pezizomycotina</taxon>
        <taxon>Leotiomycetes</taxon>
        <taxon>Helotiales</taxon>
        <taxon>Hyaloscyphaceae</taxon>
        <taxon>Hyaloscypha</taxon>
    </lineage>
</organism>
<proteinExistence type="predicted"/>
<dbReference type="EMBL" id="KZ613524">
    <property type="protein sequence ID" value="PMD14225.1"/>
    <property type="molecule type" value="Genomic_DNA"/>
</dbReference>
<keyword evidence="1" id="KW-0472">Membrane</keyword>
<dbReference type="AlphaFoldDB" id="A0A2J6PJL3"/>
<name>A0A2J6PJL3_9HELO</name>
<sequence length="160" mass="18096">MFFFLSLRESSRGTVEPSMLPTTSTSSYLSCSTSSFREYITKWDFSDGPSLIRRLACVLAFILHIPLNIISILSWGISFFLFLGIIMSLLNLALKRRNFDYVILALVAIYGGAFTLLLLARLHSSMWAYFLRAVWPCLIAADIFCFIAGWVATWRDVSLG</sequence>
<accession>A0A2J6PJL3</accession>
<feature type="transmembrane region" description="Helical" evidence="1">
    <location>
        <begin position="101"/>
        <end position="121"/>
    </location>
</feature>
<keyword evidence="3" id="KW-1185">Reference proteome</keyword>
<evidence type="ECO:0000313" key="2">
    <source>
        <dbReference type="EMBL" id="PMD14225.1"/>
    </source>
</evidence>
<feature type="transmembrane region" description="Helical" evidence="1">
    <location>
        <begin position="133"/>
        <end position="154"/>
    </location>
</feature>
<feature type="transmembrane region" description="Helical" evidence="1">
    <location>
        <begin position="75"/>
        <end position="94"/>
    </location>
</feature>